<organism evidence="4">
    <name type="scientific">Equus asinus asinus</name>
    <dbReference type="NCBI Taxonomy" id="83772"/>
    <lineage>
        <taxon>Eukaryota</taxon>
        <taxon>Metazoa</taxon>
        <taxon>Chordata</taxon>
        <taxon>Craniata</taxon>
        <taxon>Vertebrata</taxon>
        <taxon>Euteleostomi</taxon>
        <taxon>Mammalia</taxon>
        <taxon>Eutheria</taxon>
        <taxon>Laurasiatheria</taxon>
        <taxon>Perissodactyla</taxon>
        <taxon>Equidae</taxon>
        <taxon>Equus</taxon>
    </lineage>
</organism>
<dbReference type="FunFam" id="3.80.10.10:FF:000007">
    <property type="entry name" value="Leucine-rich repeat and calponin homology domain-containing protein 1 isoform 3"/>
    <property type="match status" value="1"/>
</dbReference>
<evidence type="ECO:0000256" key="1">
    <source>
        <dbReference type="ARBA" id="ARBA00022614"/>
    </source>
</evidence>
<evidence type="ECO:0000259" key="3">
    <source>
        <dbReference type="PROSITE" id="PS50021"/>
    </source>
</evidence>
<dbReference type="Pfam" id="PF00307">
    <property type="entry name" value="CH"/>
    <property type="match status" value="1"/>
</dbReference>
<feature type="domain" description="Calponin-homology (CH)" evidence="3">
    <location>
        <begin position="536"/>
        <end position="649"/>
    </location>
</feature>
<dbReference type="InterPro" id="IPR003591">
    <property type="entry name" value="Leu-rich_rpt_typical-subtyp"/>
</dbReference>
<gene>
    <name evidence="4" type="primary">LRCH3</name>
</gene>
<dbReference type="SUPFAM" id="SSF47576">
    <property type="entry name" value="Calponin-homology domain, CH-domain"/>
    <property type="match status" value="1"/>
</dbReference>
<dbReference type="SUPFAM" id="SSF52058">
    <property type="entry name" value="L domain-like"/>
    <property type="match status" value="1"/>
</dbReference>
<dbReference type="Gene3D" id="3.80.10.10">
    <property type="entry name" value="Ribonuclease Inhibitor"/>
    <property type="match status" value="1"/>
</dbReference>
<dbReference type="InterPro" id="IPR001611">
    <property type="entry name" value="Leu-rich_rpt"/>
</dbReference>
<evidence type="ECO:0000256" key="2">
    <source>
        <dbReference type="ARBA" id="ARBA00022737"/>
    </source>
</evidence>
<proteinExistence type="predicted"/>
<accession>A0A8C4PJG3</accession>
<protein>
    <submittedName>
        <fullName evidence="4">Leucine rich repeats and calponin homology domain containing 3</fullName>
    </submittedName>
</protein>
<dbReference type="FunFam" id="1.10.418.10:FF:000021">
    <property type="entry name" value="Leucine-rich repeat and calponin homology domain-containing protein 1 isoform 3"/>
    <property type="match status" value="1"/>
</dbReference>
<dbReference type="InterPro" id="IPR050216">
    <property type="entry name" value="LRR_domain-containing"/>
</dbReference>
<keyword evidence="2" id="KW-0677">Repeat</keyword>
<dbReference type="PANTHER" id="PTHR48051:SF44">
    <property type="entry name" value="LEUCINE RICH REPEATS AND CALPONIN HOMOLOGY DOMAIN CONTAINING 3"/>
    <property type="match status" value="1"/>
</dbReference>
<dbReference type="InterPro" id="IPR036872">
    <property type="entry name" value="CH_dom_sf"/>
</dbReference>
<dbReference type="SMART" id="SM00033">
    <property type="entry name" value="CH"/>
    <property type="match status" value="1"/>
</dbReference>
<evidence type="ECO:0000313" key="4">
    <source>
        <dbReference type="Ensembl" id="ENSEASP00005009574.1"/>
    </source>
</evidence>
<dbReference type="InterPro" id="IPR032675">
    <property type="entry name" value="LRR_dom_sf"/>
</dbReference>
<dbReference type="Ensembl" id="ENSEAST00005010397.1">
    <property type="protein sequence ID" value="ENSEASP00005009574.1"/>
    <property type="gene ID" value="ENSEASG00005006808.1"/>
</dbReference>
<dbReference type="CDD" id="cd21272">
    <property type="entry name" value="CH_LRCH3"/>
    <property type="match status" value="1"/>
</dbReference>
<dbReference type="SMART" id="SM00364">
    <property type="entry name" value="LRR_BAC"/>
    <property type="match status" value="4"/>
</dbReference>
<dbReference type="PROSITE" id="PS50021">
    <property type="entry name" value="CH"/>
    <property type="match status" value="1"/>
</dbReference>
<dbReference type="PANTHER" id="PTHR48051">
    <property type="match status" value="1"/>
</dbReference>
<dbReference type="PROSITE" id="PS51450">
    <property type="entry name" value="LRR"/>
    <property type="match status" value="2"/>
</dbReference>
<sequence>MAAAGLVAVTAAAEYSGPVASGGNLSGVNCGPSSGSGAGPGPGSWSRSLDRALEEAAVTGVLSLSGRKLREFPRGAANHDLTDTTRADLSRNRLSEIPIEACHFVSLETLNLYQNCIRYIPEAILNLQALTYLNISRNQLSTLPVHLCNLPLKVLIASNNKLVSLPEEIGHLRHLTELDVSCNEIQTIPSQIGNLEALRDLNVRRNHLVRLPEELAELPLIRLDFSCNKITTIPVCYRNLRHLQVITLENNPLQSPPAQICIKGKIHIFKYLNIQACKIAPDLPDYDRRPLGFGSCHEELYSGRPYGALDSGFNSVDSGDKRWSGNEPTDEFSDLPLRVAEITKEQRLRRESQYQENRSSLVVTNGGVEHDLDQIDYIDSCAAEEEEDEVRQPKGLDADSLSSQFMAYIEQRRISHEGSPIKPVPMREFQKTEDMRRYLYQNSLFLTLLHFSPPLQCPFPSRRSQHTDDSALLVKWSVLDCKETGAGSSEYFTSAGNRLSVLRINIFLGHASPLLSSPAPTTDSADPMIRQNLRQREEELEFIDQLRKHIEYRLKVSLPCDLGAALTDGVVLCHLANHVRPRSVPSIHVPSPAVPKLTMAKCRRNVENFLEACRKIGVPQEQLCLPLHILEEKGLSQVAVTVQALLELAPPKQQQHQLSAV</sequence>
<dbReference type="Pfam" id="PF13855">
    <property type="entry name" value="LRR_8"/>
    <property type="match status" value="2"/>
</dbReference>
<dbReference type="SMART" id="SM00369">
    <property type="entry name" value="LRR_TYP"/>
    <property type="match status" value="5"/>
</dbReference>
<name>A0A8C4PJG3_EQUAS</name>
<dbReference type="InterPro" id="IPR001715">
    <property type="entry name" value="CH_dom"/>
</dbReference>
<reference evidence="4" key="1">
    <citation type="submission" date="2023-03" db="UniProtKB">
        <authorList>
            <consortium name="Ensembl"/>
        </authorList>
    </citation>
    <scope>IDENTIFICATION</scope>
</reference>
<dbReference type="AlphaFoldDB" id="A0A8C4PJG3"/>
<keyword evidence="1" id="KW-0433">Leucine-rich repeat</keyword>
<dbReference type="Gene3D" id="1.10.418.10">
    <property type="entry name" value="Calponin-like domain"/>
    <property type="match status" value="1"/>
</dbReference>
<dbReference type="GO" id="GO:0005737">
    <property type="term" value="C:cytoplasm"/>
    <property type="evidence" value="ECO:0007669"/>
    <property type="project" value="TreeGrafter"/>
</dbReference>